<organism evidence="6 7">
    <name type="scientific">Halanaerobium saccharolyticum</name>
    <dbReference type="NCBI Taxonomy" id="43595"/>
    <lineage>
        <taxon>Bacteria</taxon>
        <taxon>Bacillati</taxon>
        <taxon>Bacillota</taxon>
        <taxon>Clostridia</taxon>
        <taxon>Halanaerobiales</taxon>
        <taxon>Halanaerobiaceae</taxon>
        <taxon>Halanaerobium</taxon>
    </lineage>
</organism>
<dbReference type="OrthoDB" id="9807329at2"/>
<feature type="active site" description="Charge relay system" evidence="3">
    <location>
        <position position="244"/>
    </location>
</feature>
<dbReference type="InterPro" id="IPR027461">
    <property type="entry name" value="Carboxypeptidase_A_C_sf"/>
</dbReference>
<comment type="caution">
    <text evidence="6">The sequence shown here is derived from an EMBL/GenBank/DDBJ whole genome shotgun (WGS) entry which is preliminary data.</text>
</comment>
<evidence type="ECO:0000256" key="2">
    <source>
        <dbReference type="ARBA" id="ARBA00022801"/>
    </source>
</evidence>
<evidence type="ECO:0000256" key="1">
    <source>
        <dbReference type="ARBA" id="ARBA00010233"/>
    </source>
</evidence>
<keyword evidence="6" id="KW-0645">Protease</keyword>
<dbReference type="PANTHER" id="PTHR30237">
    <property type="entry name" value="MURAMOYLTETRAPEPTIDE CARBOXYPEPTIDASE"/>
    <property type="match status" value="1"/>
</dbReference>
<comment type="similarity">
    <text evidence="1">Belongs to the peptidase S66 family.</text>
</comment>
<dbReference type="InterPro" id="IPR027478">
    <property type="entry name" value="LdcA_N"/>
</dbReference>
<dbReference type="SUPFAM" id="SSF52317">
    <property type="entry name" value="Class I glutamine amidotransferase-like"/>
    <property type="match status" value="1"/>
</dbReference>
<dbReference type="AlphaFoldDB" id="A0A4R7Z7I0"/>
<dbReference type="InterPro" id="IPR003507">
    <property type="entry name" value="S66_fam"/>
</dbReference>
<reference evidence="6 7" key="1">
    <citation type="submission" date="2019-03" db="EMBL/GenBank/DDBJ databases">
        <title>Subsurface microbial communities from deep shales in Ohio and West Virginia, USA.</title>
        <authorList>
            <person name="Wrighton K."/>
        </authorList>
    </citation>
    <scope>NUCLEOTIDE SEQUENCE [LARGE SCALE GENOMIC DNA]</scope>
    <source>
        <strain evidence="6 7">MSL9.2</strain>
    </source>
</reference>
<feature type="domain" description="LD-carboxypeptidase N-terminal" evidence="4">
    <location>
        <begin position="13"/>
        <end position="134"/>
    </location>
</feature>
<evidence type="ECO:0000259" key="4">
    <source>
        <dbReference type="Pfam" id="PF02016"/>
    </source>
</evidence>
<keyword evidence="2" id="KW-0378">Hydrolase</keyword>
<dbReference type="GO" id="GO:0004180">
    <property type="term" value="F:carboxypeptidase activity"/>
    <property type="evidence" value="ECO:0007669"/>
    <property type="project" value="UniProtKB-KW"/>
</dbReference>
<evidence type="ECO:0000259" key="5">
    <source>
        <dbReference type="Pfam" id="PF17676"/>
    </source>
</evidence>
<accession>A0A4R7Z7I0</accession>
<feature type="active site" description="Charge relay system" evidence="3">
    <location>
        <position position="315"/>
    </location>
</feature>
<dbReference type="InterPro" id="IPR040921">
    <property type="entry name" value="Peptidase_S66C"/>
</dbReference>
<dbReference type="PIRSF" id="PIRSF028757">
    <property type="entry name" value="LD-carboxypeptidase"/>
    <property type="match status" value="1"/>
</dbReference>
<dbReference type="InterPro" id="IPR040449">
    <property type="entry name" value="Peptidase_S66_N"/>
</dbReference>
<evidence type="ECO:0000256" key="3">
    <source>
        <dbReference type="PIRSR" id="PIRSR028757-1"/>
    </source>
</evidence>
<evidence type="ECO:0000313" key="7">
    <source>
        <dbReference type="Proteomes" id="UP000294697"/>
    </source>
</evidence>
<dbReference type="CDD" id="cd07062">
    <property type="entry name" value="Peptidase_S66_mccF_like"/>
    <property type="match status" value="1"/>
</dbReference>
<sequence>MIKPESLKKGDKIATISLSSGLAGDKEFRCRYEIGKKRLENLFGLKVVEMPNSLKGSKYLSNNPKARAEDMINAFKNKEIKAIFSNIGGDDTLRLLPYIDFDVIKNNPKIFMGYSDTTVNHFMCYKAGLTSYYGPSVLAEFAENVEMHDYTVKWIKKVLFNNKTIGEIESSNYWTSQMLPWENRENSKIKRELNKEKRGYELLQGEGVVKGELIGGCIEVLDWLRGTILWPDLEAWENKILFLETSEEKPTPIEIRRYLRSLDAIGIFERLNALIIAKPQAEKYYEEYKEEYLKVIRDEAKRDDLPIMYNMNFGHTAPMFILPYGVEAEIDCDNNKFRINEAGTSGL</sequence>
<dbReference type="SUPFAM" id="SSF141986">
    <property type="entry name" value="LD-carboxypeptidase A C-terminal domain-like"/>
    <property type="match status" value="1"/>
</dbReference>
<dbReference type="Gene3D" id="3.50.30.60">
    <property type="entry name" value="LD-carboxypeptidase A C-terminal domain-like"/>
    <property type="match status" value="1"/>
</dbReference>
<feature type="domain" description="LD-carboxypeptidase C-terminal" evidence="5">
    <location>
        <begin position="210"/>
        <end position="330"/>
    </location>
</feature>
<evidence type="ECO:0000313" key="6">
    <source>
        <dbReference type="EMBL" id="TDW06457.1"/>
    </source>
</evidence>
<gene>
    <name evidence="6" type="ORF">C8C77_10593</name>
</gene>
<dbReference type="EMBL" id="SODA01000005">
    <property type="protein sequence ID" value="TDW06457.1"/>
    <property type="molecule type" value="Genomic_DNA"/>
</dbReference>
<keyword evidence="6" id="KW-0121">Carboxypeptidase</keyword>
<dbReference type="Proteomes" id="UP000294697">
    <property type="component" value="Unassembled WGS sequence"/>
</dbReference>
<dbReference type="Pfam" id="PF02016">
    <property type="entry name" value="Peptidase_S66"/>
    <property type="match status" value="1"/>
</dbReference>
<proteinExistence type="inferred from homology"/>
<feature type="active site" description="Nucleophile" evidence="3">
    <location>
        <position position="115"/>
    </location>
</feature>
<dbReference type="PANTHER" id="PTHR30237:SF4">
    <property type="entry name" value="LD-CARBOXYPEPTIDASE C-TERMINAL DOMAIN-CONTAINING PROTEIN"/>
    <property type="match status" value="1"/>
</dbReference>
<protein>
    <submittedName>
        <fullName evidence="6">Muramoyltetrapeptide carboxypeptidase LdcA involved in peptidoglycan recycling</fullName>
    </submittedName>
</protein>
<dbReference type="Pfam" id="PF17676">
    <property type="entry name" value="Peptidase_S66C"/>
    <property type="match status" value="1"/>
</dbReference>
<dbReference type="Gene3D" id="3.40.50.10740">
    <property type="entry name" value="Class I glutamine amidotransferase-like"/>
    <property type="match status" value="1"/>
</dbReference>
<name>A0A4R7Z7I0_9FIRM</name>
<dbReference type="InterPro" id="IPR029062">
    <property type="entry name" value="Class_I_gatase-like"/>
</dbReference>